<dbReference type="CDD" id="cd17569">
    <property type="entry name" value="REC_HupR-like"/>
    <property type="match status" value="1"/>
</dbReference>
<dbReference type="Gene3D" id="3.30.565.10">
    <property type="entry name" value="Histidine kinase-like ATPase, C-terminal domain"/>
    <property type="match status" value="1"/>
</dbReference>
<keyword evidence="8" id="KW-1185">Reference proteome</keyword>
<dbReference type="SMART" id="SM00448">
    <property type="entry name" value="REC"/>
    <property type="match status" value="1"/>
</dbReference>
<organism evidence="7 8">
    <name type="scientific">Dinghuibacter silviterrae</name>
    <dbReference type="NCBI Taxonomy" id="1539049"/>
    <lineage>
        <taxon>Bacteria</taxon>
        <taxon>Pseudomonadati</taxon>
        <taxon>Bacteroidota</taxon>
        <taxon>Chitinophagia</taxon>
        <taxon>Chitinophagales</taxon>
        <taxon>Chitinophagaceae</taxon>
        <taxon>Dinghuibacter</taxon>
    </lineage>
</organism>
<dbReference type="PROSITE" id="PS50110">
    <property type="entry name" value="RESPONSE_REGULATORY"/>
    <property type="match status" value="1"/>
</dbReference>
<dbReference type="PANTHER" id="PTHR43547:SF2">
    <property type="entry name" value="HYBRID SIGNAL TRANSDUCTION HISTIDINE KINASE C"/>
    <property type="match status" value="1"/>
</dbReference>
<dbReference type="InterPro" id="IPR011006">
    <property type="entry name" value="CheY-like_superfamily"/>
</dbReference>
<dbReference type="InterPro" id="IPR036890">
    <property type="entry name" value="HATPase_C_sf"/>
</dbReference>
<dbReference type="InterPro" id="IPR003661">
    <property type="entry name" value="HisK_dim/P_dom"/>
</dbReference>
<gene>
    <name evidence="7" type="ORF">EDB95_3305</name>
</gene>
<dbReference type="InterPro" id="IPR005467">
    <property type="entry name" value="His_kinase_dom"/>
</dbReference>
<dbReference type="Gene3D" id="1.10.287.130">
    <property type="match status" value="1"/>
</dbReference>
<evidence type="ECO:0000313" key="7">
    <source>
        <dbReference type="EMBL" id="TDX02250.1"/>
    </source>
</evidence>
<dbReference type="SMART" id="SM00388">
    <property type="entry name" value="HisKA"/>
    <property type="match status" value="1"/>
</dbReference>
<dbReference type="PROSITE" id="PS50109">
    <property type="entry name" value="HIS_KIN"/>
    <property type="match status" value="1"/>
</dbReference>
<dbReference type="SUPFAM" id="SSF47384">
    <property type="entry name" value="Homodimeric domain of signal transducing histidine kinase"/>
    <property type="match status" value="1"/>
</dbReference>
<evidence type="ECO:0000313" key="8">
    <source>
        <dbReference type="Proteomes" id="UP000294498"/>
    </source>
</evidence>
<evidence type="ECO:0000256" key="4">
    <source>
        <dbReference type="PROSITE-ProRule" id="PRU00169"/>
    </source>
</evidence>
<dbReference type="InterPro" id="IPR001789">
    <property type="entry name" value="Sig_transdc_resp-reg_receiver"/>
</dbReference>
<feature type="modified residue" description="4-aspartylphosphate" evidence="4">
    <location>
        <position position="55"/>
    </location>
</feature>
<dbReference type="InterPro" id="IPR036097">
    <property type="entry name" value="HisK_dim/P_sf"/>
</dbReference>
<evidence type="ECO:0000256" key="2">
    <source>
        <dbReference type="ARBA" id="ARBA00012438"/>
    </source>
</evidence>
<proteinExistence type="predicted"/>
<dbReference type="Pfam" id="PF00512">
    <property type="entry name" value="HisKA"/>
    <property type="match status" value="1"/>
</dbReference>
<name>A0A4R8DV13_9BACT</name>
<dbReference type="Gene3D" id="3.40.50.2300">
    <property type="match status" value="1"/>
</dbReference>
<comment type="catalytic activity">
    <reaction evidence="1">
        <text>ATP + protein L-histidine = ADP + protein N-phospho-L-histidine.</text>
        <dbReference type="EC" id="2.7.13.3"/>
    </reaction>
</comment>
<dbReference type="OrthoDB" id="9781208at2"/>
<evidence type="ECO:0000256" key="1">
    <source>
        <dbReference type="ARBA" id="ARBA00000085"/>
    </source>
</evidence>
<dbReference type="Pfam" id="PF00072">
    <property type="entry name" value="Response_reg"/>
    <property type="match status" value="1"/>
</dbReference>
<dbReference type="EC" id="2.7.13.3" evidence="2"/>
<dbReference type="Pfam" id="PF02518">
    <property type="entry name" value="HATPase_c"/>
    <property type="match status" value="1"/>
</dbReference>
<sequence length="362" mass="41702">MSDNRIKILYLDDEINNLNTFRASFRRNYEIYTALTVTEAKTLLEEVSVEVIIADQRMPTTTGVEFFNSIKEKHPDPIRILLTGYTDVEDIIDSINKGQIYRFIRKPWEEFEIATAITNAHDLYTARKHLKEKVVALEKTNEELNRFIYSASHDMRSPLVSVLGIINLAKSDQSIIDPNGYVDLIESCILRLDEFIKKVIEYYRNTRVDADMEIVNFSQIIKEAIDTHRHRNNNVHFTVDVQEDHVFRGDAFRTAIILNNLISNAIKYQKSDEPNPKVHLQVRTYPHKAVITIEDNGVGILHTHLNDIFRMFFRSNRTDNAGTGIGLYIVKEALNKMGGTIEVDSTYGQGTKFEIILPNHVE</sequence>
<evidence type="ECO:0000259" key="5">
    <source>
        <dbReference type="PROSITE" id="PS50109"/>
    </source>
</evidence>
<dbReference type="SUPFAM" id="SSF52172">
    <property type="entry name" value="CheY-like"/>
    <property type="match status" value="1"/>
</dbReference>
<keyword evidence="3 4" id="KW-0597">Phosphoprotein</keyword>
<dbReference type="AlphaFoldDB" id="A0A4R8DV13"/>
<dbReference type="Proteomes" id="UP000294498">
    <property type="component" value="Unassembled WGS sequence"/>
</dbReference>
<feature type="domain" description="Response regulatory" evidence="6">
    <location>
        <begin position="7"/>
        <end position="121"/>
    </location>
</feature>
<dbReference type="InterPro" id="IPR003594">
    <property type="entry name" value="HATPase_dom"/>
</dbReference>
<dbReference type="GO" id="GO:0000155">
    <property type="term" value="F:phosphorelay sensor kinase activity"/>
    <property type="evidence" value="ECO:0007669"/>
    <property type="project" value="InterPro"/>
</dbReference>
<evidence type="ECO:0000256" key="3">
    <source>
        <dbReference type="ARBA" id="ARBA00022553"/>
    </source>
</evidence>
<feature type="domain" description="Histidine kinase" evidence="5">
    <location>
        <begin position="150"/>
        <end position="361"/>
    </location>
</feature>
<comment type="caution">
    <text evidence="7">The sequence shown here is derived from an EMBL/GenBank/DDBJ whole genome shotgun (WGS) entry which is preliminary data.</text>
</comment>
<dbReference type="RefSeq" id="WP_133994871.1">
    <property type="nucleotide sequence ID" value="NZ_SODV01000001.1"/>
</dbReference>
<dbReference type="SUPFAM" id="SSF55874">
    <property type="entry name" value="ATPase domain of HSP90 chaperone/DNA topoisomerase II/histidine kinase"/>
    <property type="match status" value="1"/>
</dbReference>
<dbReference type="CDD" id="cd00075">
    <property type="entry name" value="HATPase"/>
    <property type="match status" value="1"/>
</dbReference>
<dbReference type="SMART" id="SM00387">
    <property type="entry name" value="HATPase_c"/>
    <property type="match status" value="1"/>
</dbReference>
<protein>
    <recommendedName>
        <fullName evidence="2">histidine kinase</fullName>
        <ecNumber evidence="2">2.7.13.3</ecNumber>
    </recommendedName>
</protein>
<dbReference type="EMBL" id="SODV01000001">
    <property type="protein sequence ID" value="TDX02250.1"/>
    <property type="molecule type" value="Genomic_DNA"/>
</dbReference>
<reference evidence="7 8" key="1">
    <citation type="submission" date="2019-03" db="EMBL/GenBank/DDBJ databases">
        <title>Genomic Encyclopedia of Type Strains, Phase IV (KMG-IV): sequencing the most valuable type-strain genomes for metagenomic binning, comparative biology and taxonomic classification.</title>
        <authorList>
            <person name="Goeker M."/>
        </authorList>
    </citation>
    <scope>NUCLEOTIDE SEQUENCE [LARGE SCALE GENOMIC DNA]</scope>
    <source>
        <strain evidence="7 8">DSM 100059</strain>
    </source>
</reference>
<dbReference type="PANTHER" id="PTHR43547">
    <property type="entry name" value="TWO-COMPONENT HISTIDINE KINASE"/>
    <property type="match status" value="1"/>
</dbReference>
<accession>A0A4R8DV13</accession>
<evidence type="ECO:0000259" key="6">
    <source>
        <dbReference type="PROSITE" id="PS50110"/>
    </source>
</evidence>
<dbReference type="CDD" id="cd00082">
    <property type="entry name" value="HisKA"/>
    <property type="match status" value="1"/>
</dbReference>
<dbReference type="InterPro" id="IPR004358">
    <property type="entry name" value="Sig_transdc_His_kin-like_C"/>
</dbReference>
<dbReference type="PRINTS" id="PR00344">
    <property type="entry name" value="BCTRLSENSOR"/>
</dbReference>